<evidence type="ECO:0000313" key="2">
    <source>
        <dbReference type="EMBL" id="MDV5823284.1"/>
    </source>
</evidence>
<feature type="compositionally biased region" description="Gly residues" evidence="1">
    <location>
        <begin position="147"/>
        <end position="159"/>
    </location>
</feature>
<organism evidence="2 3">
    <name type="scientific">Sphingobium naphthae</name>
    <dbReference type="NCBI Taxonomy" id="1886786"/>
    <lineage>
        <taxon>Bacteria</taxon>
        <taxon>Pseudomonadati</taxon>
        <taxon>Pseudomonadota</taxon>
        <taxon>Alphaproteobacteria</taxon>
        <taxon>Sphingomonadales</taxon>
        <taxon>Sphingomonadaceae</taxon>
        <taxon>Sphingobium</taxon>
    </lineage>
</organism>
<dbReference type="Proteomes" id="UP001185984">
    <property type="component" value="Unassembled WGS sequence"/>
</dbReference>
<evidence type="ECO:0008006" key="4">
    <source>
        <dbReference type="Google" id="ProtNLM"/>
    </source>
</evidence>
<gene>
    <name evidence="2" type="ORF">O0R41_06710</name>
</gene>
<dbReference type="EMBL" id="JAPTHD010000002">
    <property type="protein sequence ID" value="MDV5823284.1"/>
    <property type="molecule type" value="Genomic_DNA"/>
</dbReference>
<feature type="region of interest" description="Disordered" evidence="1">
    <location>
        <begin position="145"/>
        <end position="167"/>
    </location>
</feature>
<keyword evidence="3" id="KW-1185">Reference proteome</keyword>
<dbReference type="RefSeq" id="WP_317516297.1">
    <property type="nucleotide sequence ID" value="NZ_JAPTHD010000002.1"/>
</dbReference>
<feature type="region of interest" description="Disordered" evidence="1">
    <location>
        <begin position="1"/>
        <end position="28"/>
    </location>
</feature>
<evidence type="ECO:0000256" key="1">
    <source>
        <dbReference type="SAM" id="MobiDB-lite"/>
    </source>
</evidence>
<protein>
    <recommendedName>
        <fullName evidence="4">Terminase</fullName>
    </recommendedName>
</protein>
<accession>A0ABU3ZUT0</accession>
<name>A0ABU3ZUT0_9SPHN</name>
<sequence>MAKAGEAALVPQRQARASGARVQQRRERRDAWTKAEERAFLATLAECCNISEAARAIGKCRQGAYDRRKRRAAFARAWDEALEQGYCEIEMALMRAALFGSESEEVVLDGDGAVKSRKVKRAPNLSIGLRLLQHHRARVATIRAAAGGSGGGGRGGGGPDTADAKARVRKVLDEIRRRRAAGQ</sequence>
<comment type="caution">
    <text evidence="2">The sequence shown here is derived from an EMBL/GenBank/DDBJ whole genome shotgun (WGS) entry which is preliminary data.</text>
</comment>
<evidence type="ECO:0000313" key="3">
    <source>
        <dbReference type="Proteomes" id="UP001185984"/>
    </source>
</evidence>
<reference evidence="3" key="1">
    <citation type="journal article" date="2022" name="J Environ Chem Eng">
        <title>Biodegradation of petroleum oil using a constructed nonpathogenic and heavy metal-tolerant bacterial consortium isolated from marine sponges.</title>
        <authorList>
            <person name="Dechsakulwatana C."/>
            <person name="Rungsihiranrut A."/>
            <person name="Muangchinda C."/>
            <person name="Ningthoujam R."/>
            <person name="Klankeo P."/>
            <person name="Pinyakong O."/>
        </authorList>
    </citation>
    <scope>NUCLEOTIDE SEQUENCE [LARGE SCALE GENOMIC DNA]</scope>
    <source>
        <strain evidence="3">MO2-4</strain>
    </source>
</reference>
<proteinExistence type="predicted"/>